<keyword evidence="1" id="KW-0812">Transmembrane</keyword>
<dbReference type="EMBL" id="CP022378">
    <property type="protein sequence ID" value="ATA68867.1"/>
    <property type="molecule type" value="Genomic_DNA"/>
</dbReference>
<evidence type="ECO:0000256" key="1">
    <source>
        <dbReference type="SAM" id="Phobius"/>
    </source>
</evidence>
<reference evidence="2 3" key="1">
    <citation type="journal article" date="2017" name="Genome Announc.">
        <title>Twelve Complete Reference Genomes of Clinical Isolates in the Capnocytophaga Genus.</title>
        <authorList>
            <person name="Villarma A."/>
            <person name="Gulvik C.A."/>
            <person name="Rowe L.A."/>
            <person name="Sheth M."/>
            <person name="Juieng P."/>
            <person name="Nicholson A.C."/>
            <person name="Loparev V.N."/>
            <person name="McQuiston J.R."/>
        </authorList>
    </citation>
    <scope>NUCLEOTIDE SEQUENCE [LARGE SCALE GENOMIC DNA]</scope>
    <source>
        <strain evidence="2 3">G7591</strain>
    </source>
</reference>
<feature type="transmembrane region" description="Helical" evidence="1">
    <location>
        <begin position="76"/>
        <end position="93"/>
    </location>
</feature>
<dbReference type="AlphaFoldDB" id="A0A250EAW3"/>
<feature type="transmembrane region" description="Helical" evidence="1">
    <location>
        <begin position="23"/>
        <end position="43"/>
    </location>
</feature>
<accession>A0A250EAW3</accession>
<dbReference type="Proteomes" id="UP000242855">
    <property type="component" value="Chromosome"/>
</dbReference>
<protein>
    <submittedName>
        <fullName evidence="2">Uncharacterized protein</fullName>
    </submittedName>
</protein>
<gene>
    <name evidence="2" type="ORF">CGC48_09710</name>
</gene>
<name>A0A250EAW3_9FLAO</name>
<evidence type="ECO:0000313" key="3">
    <source>
        <dbReference type="Proteomes" id="UP000242855"/>
    </source>
</evidence>
<keyword evidence="1" id="KW-0472">Membrane</keyword>
<dbReference type="KEGG" id="ccyn:CGC48_09710"/>
<feature type="transmembrane region" description="Helical" evidence="1">
    <location>
        <begin position="113"/>
        <end position="130"/>
    </location>
</feature>
<sequence length="767" mass="90792">MEKMIDISEIYCNFLYDIKENDIIAICVPLIVAIFGLAYPIILEQISKIGAKYNSKYLLVLFDNEYYQKKRFFKSNIFQISLISALVSLLFHITKFQPLFGWNHCVINNSAKIITILLTISLIIIFFKWLNEIRKYIGNIDNLLNHIIEKYKKTKEDSIKKISLMTINDIAIYAINTKDVDLQIKLLKFYTEYVINFRNNLKKNTVTYDDEFYNLVSSLVDECVERNHKHLLPLRHSAINGSLLIPNDFQQIKISKETYEWLWYNVTLIRHNYNFVAEFWKNSSQYFSFELGQIYPNPQWNENGEIIDANKDISEQREEERNRFLEFHYAFGGLMLYSKNYEALNYMFTFSQTQPPKYELLPYSMIDIFEWFEWFYNENNHLGNFIGLVKYPFPELDNLGNKPYVVFEICKYICILFLRQFSIPETLHYHNPTKQPNLPQELKKLYNWQKSLEYFRFCLNKVLEDEEALRRLNLQQMFVEKESEINNFLIELEESIKTIIQNEKENAKISKSKELQFYKSSSKILGDGFKQYENIRNKEGFDNTDKDVKAFIRGSQTLSPKSSFTDGDTPCVNCDSVFAHGIVQWNLKKYIPNAFLMARTQSYLLSKDDLIKGINKIVDEKENVCIIAFNLGCEIIQSIKQSKYKDKIIYLPSTDLRNLIFILEEKDLPKFTFKDIKEEEKEKFHLEEIDKNYKIYASIIDINLPKNEKLKNIYANNLDKDNLQVLETLSFITEIRFRADRKIIQIKVNSVYEESGSVNSLDDLKPL</sequence>
<keyword evidence="1" id="KW-1133">Transmembrane helix</keyword>
<evidence type="ECO:0000313" key="2">
    <source>
        <dbReference type="EMBL" id="ATA68867.1"/>
    </source>
</evidence>
<proteinExistence type="predicted"/>
<organism evidence="2 3">
    <name type="scientific">Capnocytophaga cynodegmi</name>
    <dbReference type="NCBI Taxonomy" id="28189"/>
    <lineage>
        <taxon>Bacteria</taxon>
        <taxon>Pseudomonadati</taxon>
        <taxon>Bacteroidota</taxon>
        <taxon>Flavobacteriia</taxon>
        <taxon>Flavobacteriales</taxon>
        <taxon>Flavobacteriaceae</taxon>
        <taxon>Capnocytophaga</taxon>
    </lineage>
</organism>